<dbReference type="SUPFAM" id="SSF54928">
    <property type="entry name" value="RNA-binding domain, RBD"/>
    <property type="match status" value="1"/>
</dbReference>
<name>A0A0E0CD50_9ORYZ</name>
<evidence type="ECO:0000313" key="7">
    <source>
        <dbReference type="Proteomes" id="UP000008021"/>
    </source>
</evidence>
<evidence type="ECO:0000256" key="2">
    <source>
        <dbReference type="ARBA" id="ARBA00022884"/>
    </source>
</evidence>
<dbReference type="GO" id="GO:0008380">
    <property type="term" value="P:RNA splicing"/>
    <property type="evidence" value="ECO:0007669"/>
    <property type="project" value="UniProtKB-KW"/>
</dbReference>
<evidence type="ECO:0000256" key="4">
    <source>
        <dbReference type="PROSITE-ProRule" id="PRU00176"/>
    </source>
</evidence>
<keyword evidence="2 4" id="KW-0694">RNA-binding</keyword>
<evidence type="ECO:0000313" key="6">
    <source>
        <dbReference type="EnsemblPlants" id="OMERI01G41180.1"/>
    </source>
</evidence>
<dbReference type="InterPro" id="IPR035979">
    <property type="entry name" value="RBD_domain_sf"/>
</dbReference>
<evidence type="ECO:0000259" key="5">
    <source>
        <dbReference type="PROSITE" id="PS50102"/>
    </source>
</evidence>
<dbReference type="SUPFAM" id="SSF56112">
    <property type="entry name" value="Protein kinase-like (PK-like)"/>
    <property type="match status" value="1"/>
</dbReference>
<dbReference type="eggNOG" id="KOG0120">
    <property type="taxonomic scope" value="Eukaryota"/>
</dbReference>
<dbReference type="EnsemblPlants" id="OMERI01G41180.1">
    <property type="protein sequence ID" value="OMERI01G41180.1"/>
    <property type="gene ID" value="OMERI01G41180"/>
</dbReference>
<accession>A0A0E0CD50</accession>
<keyword evidence="7" id="KW-1185">Reference proteome</keyword>
<dbReference type="InterPro" id="IPR011009">
    <property type="entry name" value="Kinase-like_dom_sf"/>
</dbReference>
<dbReference type="InterPro" id="IPR012677">
    <property type="entry name" value="Nucleotide-bd_a/b_plait_sf"/>
</dbReference>
<keyword evidence="3" id="KW-0508">mRNA splicing</keyword>
<feature type="domain" description="RRM" evidence="5">
    <location>
        <begin position="269"/>
        <end position="335"/>
    </location>
</feature>
<reference evidence="6" key="1">
    <citation type="submission" date="2015-04" db="UniProtKB">
        <authorList>
            <consortium name="EnsemblPlants"/>
        </authorList>
    </citation>
    <scope>IDENTIFICATION</scope>
</reference>
<dbReference type="Gene3D" id="1.10.510.10">
    <property type="entry name" value="Transferase(Phosphotransferase) domain 1"/>
    <property type="match status" value="1"/>
</dbReference>
<dbReference type="HOGENOM" id="CLU_534628_0_0_1"/>
<sequence length="517" mass="57518">MDPDQVEIPFKVLQERVPGKKKFSLRVIKPSSSKKICRSVNSYPLVCLKREMADNDHVHRIMLTLNHRNILSMKALSRDKVESNGPSSLAAFVEPYTGLLSSLCFKHDCWGDRINHIPSPLLQSLLRQVIEGLDFLRKNKLYHGNLNWDLILYLQPSTVKLANFRKQEHHFPKIFRTALPAIKEIVLGHPLFWDLMTRVNFFAKDISLRLNDDTFMSRLNVDDIVRQNHPTICSDIWHLLGSSDMSHADSKKPVEEIKLISDVVRDSPHKILIAGIPRVISSKMLRDIVSSFGQLAAYRFLFNEDLGGACAFLEYIDHSITSKACAGLNGMKLGGCVITAVGVLTDHPGQAGNEACPFHGIPANPKPLLAVPTQVLQLKNVFDQEEYSLLSKYEVDAVLEDVRVKCARYGAVKSINVVEYPAGSDNTKAPAVDARDNALASNNTALEAGCILVEFLCKEASFMAAHSLHGRPFGSRIVSAGYAPYDLLSLPNISTGGISSVEILMYSTFFKGKILMY</sequence>
<dbReference type="InterPro" id="IPR000504">
    <property type="entry name" value="RRM_dom"/>
</dbReference>
<evidence type="ECO:0000256" key="1">
    <source>
        <dbReference type="ARBA" id="ARBA00022664"/>
    </source>
</evidence>
<dbReference type="PROSITE" id="PS50102">
    <property type="entry name" value="RRM"/>
    <property type="match status" value="1"/>
</dbReference>
<reference evidence="6" key="2">
    <citation type="submission" date="2018-05" db="EMBL/GenBank/DDBJ databases">
        <title>OmerRS3 (Oryza meridionalis Reference Sequence Version 3).</title>
        <authorList>
            <person name="Zhang J."/>
            <person name="Kudrna D."/>
            <person name="Lee S."/>
            <person name="Talag J."/>
            <person name="Welchert J."/>
            <person name="Wing R.A."/>
        </authorList>
    </citation>
    <scope>NUCLEOTIDE SEQUENCE [LARGE SCALE GENOMIC DNA]</scope>
    <source>
        <strain evidence="6">cv. OR44</strain>
    </source>
</reference>
<dbReference type="GO" id="GO:0006397">
    <property type="term" value="P:mRNA processing"/>
    <property type="evidence" value="ECO:0007669"/>
    <property type="project" value="UniProtKB-KW"/>
</dbReference>
<protein>
    <recommendedName>
        <fullName evidence="5">RRM domain-containing protein</fullName>
    </recommendedName>
</protein>
<dbReference type="Gene3D" id="3.30.70.330">
    <property type="match status" value="3"/>
</dbReference>
<dbReference type="STRING" id="40149.A0A0E0CD50"/>
<dbReference type="GO" id="GO:0003723">
    <property type="term" value="F:RNA binding"/>
    <property type="evidence" value="ECO:0007669"/>
    <property type="project" value="UniProtKB-UniRule"/>
</dbReference>
<organism evidence="6">
    <name type="scientific">Oryza meridionalis</name>
    <dbReference type="NCBI Taxonomy" id="40149"/>
    <lineage>
        <taxon>Eukaryota</taxon>
        <taxon>Viridiplantae</taxon>
        <taxon>Streptophyta</taxon>
        <taxon>Embryophyta</taxon>
        <taxon>Tracheophyta</taxon>
        <taxon>Spermatophyta</taxon>
        <taxon>Magnoliopsida</taxon>
        <taxon>Liliopsida</taxon>
        <taxon>Poales</taxon>
        <taxon>Poaceae</taxon>
        <taxon>BOP clade</taxon>
        <taxon>Oryzoideae</taxon>
        <taxon>Oryzeae</taxon>
        <taxon>Oryzinae</taxon>
        <taxon>Oryza</taxon>
    </lineage>
</organism>
<dbReference type="Proteomes" id="UP000008021">
    <property type="component" value="Chromosome 1"/>
</dbReference>
<dbReference type="Pfam" id="PF00076">
    <property type="entry name" value="RRM_1"/>
    <property type="match status" value="1"/>
</dbReference>
<keyword evidence="1" id="KW-0507">mRNA processing</keyword>
<dbReference type="AlphaFoldDB" id="A0A0E0CD50"/>
<proteinExistence type="predicted"/>
<evidence type="ECO:0000256" key="3">
    <source>
        <dbReference type="ARBA" id="ARBA00023187"/>
    </source>
</evidence>
<dbReference type="PANTHER" id="PTHR23139">
    <property type="entry name" value="RNA-BINDING PROTEIN"/>
    <property type="match status" value="1"/>
</dbReference>
<dbReference type="Gramene" id="OMERI01G41180.1">
    <property type="protein sequence ID" value="OMERI01G41180.1"/>
    <property type="gene ID" value="OMERI01G41180"/>
</dbReference>
<dbReference type="SMART" id="SM00360">
    <property type="entry name" value="RRM"/>
    <property type="match status" value="1"/>
</dbReference>